<evidence type="ECO:0000313" key="1">
    <source>
        <dbReference type="EMBL" id="GAJ08267.1"/>
    </source>
</evidence>
<protein>
    <submittedName>
        <fullName evidence="1">Uncharacterized protein</fullName>
    </submittedName>
</protein>
<sequence>MLILHHPNCENPYCATCFADHEALERILQKRCGTGNEIDHLGKYSKWMTDNGYKAETEAGGGKL</sequence>
<accession>X1UXE5</accession>
<name>X1UXE5_9ZZZZ</name>
<organism evidence="1">
    <name type="scientific">marine sediment metagenome</name>
    <dbReference type="NCBI Taxonomy" id="412755"/>
    <lineage>
        <taxon>unclassified sequences</taxon>
        <taxon>metagenomes</taxon>
        <taxon>ecological metagenomes</taxon>
    </lineage>
</organism>
<reference evidence="1" key="1">
    <citation type="journal article" date="2014" name="Front. Microbiol.">
        <title>High frequency of phylogenetically diverse reductive dehalogenase-homologous genes in deep subseafloor sedimentary metagenomes.</title>
        <authorList>
            <person name="Kawai M."/>
            <person name="Futagami T."/>
            <person name="Toyoda A."/>
            <person name="Takaki Y."/>
            <person name="Nishi S."/>
            <person name="Hori S."/>
            <person name="Arai W."/>
            <person name="Tsubouchi T."/>
            <person name="Morono Y."/>
            <person name="Uchiyama I."/>
            <person name="Ito T."/>
            <person name="Fujiyama A."/>
            <person name="Inagaki F."/>
            <person name="Takami H."/>
        </authorList>
    </citation>
    <scope>NUCLEOTIDE SEQUENCE</scope>
    <source>
        <strain evidence="1">Expedition CK06-06</strain>
    </source>
</reference>
<dbReference type="AlphaFoldDB" id="X1UXE5"/>
<proteinExistence type="predicted"/>
<dbReference type="EMBL" id="BARW01026694">
    <property type="protein sequence ID" value="GAJ08267.1"/>
    <property type="molecule type" value="Genomic_DNA"/>
</dbReference>
<comment type="caution">
    <text evidence="1">The sequence shown here is derived from an EMBL/GenBank/DDBJ whole genome shotgun (WGS) entry which is preliminary data.</text>
</comment>
<gene>
    <name evidence="1" type="ORF">S12H4_43486</name>
</gene>